<gene>
    <name evidence="2" type="ORF">BTI247_12390</name>
</gene>
<accession>A0A9W3X7F4</accession>
<reference evidence="2 3" key="1">
    <citation type="submission" date="2016-02" db="EMBL/GenBank/DDBJ databases">
        <title>Comparative analysis of three nematocidal Bacillus thuringiensis strains.</title>
        <authorList>
            <person name="Hollensteiner J."/>
            <person name="Kloesener M."/>
            <person name="Bunk B."/>
            <person name="Sproeer C."/>
            <person name="Rosenstiel P."/>
            <person name="Schulte-Iserlohe R."/>
            <person name="Schulenburg H."/>
            <person name="Liesegang H."/>
        </authorList>
    </citation>
    <scope>NUCLEOTIDE SEQUENCE [LARGE SCALE GENOMIC DNA]</scope>
    <source>
        <strain evidence="2 3">Bt18247</strain>
    </source>
</reference>
<evidence type="ECO:0000313" key="3">
    <source>
        <dbReference type="Proteomes" id="UP000192743"/>
    </source>
</evidence>
<sequence length="148" mass="16659">MREIMEVMIDLNTFADGALAERFHQEFERVMENMADLNTDPKKARKIVLTLSFAGDKKRDVWNCQVQATSKLAPTEAVESKILLDMDQNGNLVGQELASGIQGQFYMDLQGDVKTDVGQPVEEVEEKEQNQGADKQTVVIDYMKSKSN</sequence>
<proteinExistence type="predicted"/>
<name>A0A9W3X7F4_BACTU</name>
<organism evidence="2 3">
    <name type="scientific">Bacillus thuringiensis Bt18247</name>
    <dbReference type="NCBI Taxonomy" id="1423143"/>
    <lineage>
        <taxon>Bacteria</taxon>
        <taxon>Bacillati</taxon>
        <taxon>Bacillota</taxon>
        <taxon>Bacilli</taxon>
        <taxon>Bacillales</taxon>
        <taxon>Bacillaceae</taxon>
        <taxon>Bacillus</taxon>
        <taxon>Bacillus cereus group</taxon>
    </lineage>
</organism>
<dbReference type="AlphaFoldDB" id="A0A9W3X7F4"/>
<evidence type="ECO:0000313" key="2">
    <source>
        <dbReference type="EMBL" id="AOM09649.1"/>
    </source>
</evidence>
<feature type="region of interest" description="Disordered" evidence="1">
    <location>
        <begin position="119"/>
        <end position="139"/>
    </location>
</feature>
<evidence type="ECO:0000256" key="1">
    <source>
        <dbReference type="SAM" id="MobiDB-lite"/>
    </source>
</evidence>
<evidence type="ECO:0008006" key="4">
    <source>
        <dbReference type="Google" id="ProtNLM"/>
    </source>
</evidence>
<dbReference type="EMBL" id="CP015250">
    <property type="protein sequence ID" value="AOM09649.1"/>
    <property type="molecule type" value="Genomic_DNA"/>
</dbReference>
<dbReference type="Proteomes" id="UP000192743">
    <property type="component" value="Chromosome"/>
</dbReference>
<protein>
    <recommendedName>
        <fullName evidence="4">Replication terminator protein</fullName>
    </recommendedName>
</protein>